<dbReference type="InterPro" id="IPR036116">
    <property type="entry name" value="FN3_sf"/>
</dbReference>
<dbReference type="EMBL" id="CAJHNH020001918">
    <property type="protein sequence ID" value="CAG5124972.1"/>
    <property type="molecule type" value="Genomic_DNA"/>
</dbReference>
<evidence type="ECO:0000256" key="2">
    <source>
        <dbReference type="SAM" id="Phobius"/>
    </source>
</evidence>
<keyword evidence="2" id="KW-1133">Transmembrane helix</keyword>
<dbReference type="OrthoDB" id="6121520at2759"/>
<keyword evidence="2" id="KW-0812">Transmembrane</keyword>
<protein>
    <recommendedName>
        <fullName evidence="3">Fibronectin type-III domain-containing protein</fullName>
    </recommendedName>
</protein>
<dbReference type="InterPro" id="IPR013783">
    <property type="entry name" value="Ig-like_fold"/>
</dbReference>
<feature type="compositionally biased region" description="Basic residues" evidence="1">
    <location>
        <begin position="195"/>
        <end position="205"/>
    </location>
</feature>
<keyword evidence="5" id="KW-1185">Reference proteome</keyword>
<dbReference type="Proteomes" id="UP000678393">
    <property type="component" value="Unassembled WGS sequence"/>
</dbReference>
<reference evidence="4" key="1">
    <citation type="submission" date="2021-04" db="EMBL/GenBank/DDBJ databases">
        <authorList>
            <consortium name="Molecular Ecology Group"/>
        </authorList>
    </citation>
    <scope>NUCLEOTIDE SEQUENCE</scope>
</reference>
<feature type="compositionally biased region" description="Polar residues" evidence="1">
    <location>
        <begin position="184"/>
        <end position="194"/>
    </location>
</feature>
<evidence type="ECO:0000313" key="4">
    <source>
        <dbReference type="EMBL" id="CAG5124972.1"/>
    </source>
</evidence>
<dbReference type="SUPFAM" id="SSF49265">
    <property type="entry name" value="Fibronectin type III"/>
    <property type="match status" value="1"/>
</dbReference>
<dbReference type="CDD" id="cd00063">
    <property type="entry name" value="FN3"/>
    <property type="match status" value="1"/>
</dbReference>
<accession>A0A8S3ZD76</accession>
<evidence type="ECO:0000259" key="3">
    <source>
        <dbReference type="PROSITE" id="PS50853"/>
    </source>
</evidence>
<gene>
    <name evidence="4" type="ORF">CUNI_LOCUS10530</name>
</gene>
<evidence type="ECO:0000313" key="5">
    <source>
        <dbReference type="Proteomes" id="UP000678393"/>
    </source>
</evidence>
<feature type="region of interest" description="Disordered" evidence="1">
    <location>
        <begin position="268"/>
        <end position="315"/>
    </location>
</feature>
<dbReference type="AlphaFoldDB" id="A0A8S3ZD76"/>
<comment type="caution">
    <text evidence="4">The sequence shown here is derived from an EMBL/GenBank/DDBJ whole genome shotgun (WGS) entry which is preliminary data.</text>
</comment>
<dbReference type="InterPro" id="IPR003961">
    <property type="entry name" value="FN3_dom"/>
</dbReference>
<keyword evidence="2" id="KW-0472">Membrane</keyword>
<sequence>MYLPAATISATMATEPTDGGALKLSPEVSSTTATSVYIKWAWEGLGPVHVRGFRVHYHRLSSSYVQHSVLLPPSASSYGIGNLVADTYYKVCVTMYYNDTSIPLKECVDASTTSWHIPVSIGSSIGAVLALSIIVFIILLARCPGLARQPRTAAAESSKYDSIDTTTYCHDRDDDVFSQHSEGDSLTDSKTLSRQNHHHHYHNHNHYSPQSLAERLYTGTRMVNGVTKPMPLGSVGRTLSLTDRRHHPNNAHKSRQARLAHLHANFHSIQSEPGSTKSRPSPRISITDLPVSSVSADFPSGRKTHSSASSTNVNNNRVTVSRTSCYRPTGFRENPRLMYRIESANSTSEPSMDVKNNEPKRKPPALKNLPKTLHMSIDGDTLV</sequence>
<dbReference type="Gene3D" id="2.60.40.10">
    <property type="entry name" value="Immunoglobulins"/>
    <property type="match status" value="1"/>
</dbReference>
<feature type="transmembrane region" description="Helical" evidence="2">
    <location>
        <begin position="115"/>
        <end position="141"/>
    </location>
</feature>
<proteinExistence type="predicted"/>
<feature type="region of interest" description="Disordered" evidence="1">
    <location>
        <begin position="179"/>
        <end position="210"/>
    </location>
</feature>
<name>A0A8S3ZD76_9EUPU</name>
<dbReference type="PROSITE" id="PS50853">
    <property type="entry name" value="FN3"/>
    <property type="match status" value="1"/>
</dbReference>
<organism evidence="4 5">
    <name type="scientific">Candidula unifasciata</name>
    <dbReference type="NCBI Taxonomy" id="100452"/>
    <lineage>
        <taxon>Eukaryota</taxon>
        <taxon>Metazoa</taxon>
        <taxon>Spiralia</taxon>
        <taxon>Lophotrochozoa</taxon>
        <taxon>Mollusca</taxon>
        <taxon>Gastropoda</taxon>
        <taxon>Heterobranchia</taxon>
        <taxon>Euthyneura</taxon>
        <taxon>Panpulmonata</taxon>
        <taxon>Eupulmonata</taxon>
        <taxon>Stylommatophora</taxon>
        <taxon>Helicina</taxon>
        <taxon>Helicoidea</taxon>
        <taxon>Geomitridae</taxon>
        <taxon>Candidula</taxon>
    </lineage>
</organism>
<evidence type="ECO:0000256" key="1">
    <source>
        <dbReference type="SAM" id="MobiDB-lite"/>
    </source>
</evidence>
<feature type="domain" description="Fibronectin type-III" evidence="3">
    <location>
        <begin position="22"/>
        <end position="115"/>
    </location>
</feature>
<feature type="compositionally biased region" description="Low complexity" evidence="1">
    <location>
        <begin position="306"/>
        <end position="315"/>
    </location>
</feature>
<feature type="compositionally biased region" description="Polar residues" evidence="1">
    <location>
        <begin position="268"/>
        <end position="279"/>
    </location>
</feature>
<feature type="region of interest" description="Disordered" evidence="1">
    <location>
        <begin position="342"/>
        <end position="383"/>
    </location>
</feature>